<dbReference type="SUPFAM" id="SSF46579">
    <property type="entry name" value="Prefoldin"/>
    <property type="match status" value="1"/>
</dbReference>
<dbReference type="InterPro" id="IPR009053">
    <property type="entry name" value="Prefoldin"/>
</dbReference>
<protein>
    <recommendedName>
        <fullName evidence="7">Prefoldin subunit 4</fullName>
    </recommendedName>
</protein>
<dbReference type="GO" id="GO:0016272">
    <property type="term" value="C:prefoldin complex"/>
    <property type="evidence" value="ECO:0007669"/>
    <property type="project" value="InterPro"/>
</dbReference>
<proteinExistence type="inferred from homology"/>
<keyword evidence="4" id="KW-1133">Transmembrane helix</keyword>
<dbReference type="Proteomes" id="UP000008553">
    <property type="component" value="Unassembled WGS sequence"/>
</dbReference>
<dbReference type="EMBL" id="AABL01002174">
    <property type="protein sequence ID" value="EAA18641.1"/>
    <property type="molecule type" value="Genomic_DNA"/>
</dbReference>
<dbReference type="FunCoup" id="Q7RAS5">
    <property type="interactions" value="340"/>
</dbReference>
<feature type="coiled-coil region" evidence="3">
    <location>
        <begin position="127"/>
        <end position="161"/>
    </location>
</feature>
<dbReference type="GO" id="GO:0006457">
    <property type="term" value="P:protein folding"/>
    <property type="evidence" value="ECO:0007669"/>
    <property type="project" value="InterPro"/>
</dbReference>
<dbReference type="PANTHER" id="PTHR21100">
    <property type="entry name" value="PREFOLDIN SUBUNIT 4"/>
    <property type="match status" value="1"/>
</dbReference>
<dbReference type="Pfam" id="PF01920">
    <property type="entry name" value="Prefoldin_2"/>
    <property type="match status" value="1"/>
</dbReference>
<keyword evidence="2" id="KW-0143">Chaperone</keyword>
<keyword evidence="3" id="KW-0175">Coiled coil</keyword>
<evidence type="ECO:0000256" key="2">
    <source>
        <dbReference type="ARBA" id="ARBA00023186"/>
    </source>
</evidence>
<dbReference type="KEGG" id="pyo:PY17X_0419700"/>
<keyword evidence="4" id="KW-0812">Transmembrane</keyword>
<comment type="caution">
    <text evidence="5">The sequence shown here is derived from an EMBL/GenBank/DDBJ whole genome shotgun (WGS) entry which is preliminary data.</text>
</comment>
<dbReference type="InterPro" id="IPR016661">
    <property type="entry name" value="PFDN4"/>
</dbReference>
<dbReference type="GO" id="GO:0005737">
    <property type="term" value="C:cytoplasm"/>
    <property type="evidence" value="ECO:0007669"/>
    <property type="project" value="TreeGrafter"/>
</dbReference>
<evidence type="ECO:0008006" key="7">
    <source>
        <dbReference type="Google" id="ProtNLM"/>
    </source>
</evidence>
<organism evidence="5 6">
    <name type="scientific">Plasmodium yoelii yoelii</name>
    <dbReference type="NCBI Taxonomy" id="73239"/>
    <lineage>
        <taxon>Eukaryota</taxon>
        <taxon>Sar</taxon>
        <taxon>Alveolata</taxon>
        <taxon>Apicomplexa</taxon>
        <taxon>Aconoidasida</taxon>
        <taxon>Haemosporida</taxon>
        <taxon>Plasmodiidae</taxon>
        <taxon>Plasmodium</taxon>
        <taxon>Plasmodium (Vinckeia)</taxon>
    </lineage>
</organism>
<name>Q7RAS5_PLAYO</name>
<dbReference type="STRING" id="73239.Q7RAS5"/>
<reference evidence="5 6" key="1">
    <citation type="journal article" date="2002" name="Nature">
        <title>Genome sequence and comparative analysis of the model rodent malaria parasite Plasmodium yoelii yoelii.</title>
        <authorList>
            <person name="Carlton J.M."/>
            <person name="Angiuoli S.V."/>
            <person name="Suh B.B."/>
            <person name="Kooij T.W."/>
            <person name="Pertea M."/>
            <person name="Silva J.C."/>
            <person name="Ermolaeva M.D."/>
            <person name="Allen J.E."/>
            <person name="Selengut J.D."/>
            <person name="Koo H.L."/>
            <person name="Peterson J.D."/>
            <person name="Pop M."/>
            <person name="Kosack D.S."/>
            <person name="Shumway M.F."/>
            <person name="Bidwell S.L."/>
            <person name="Shallom S.J."/>
            <person name="van Aken S.E."/>
            <person name="Riedmuller S.B."/>
            <person name="Feldblyum T.V."/>
            <person name="Cho J.K."/>
            <person name="Quackenbush J."/>
            <person name="Sedegah M."/>
            <person name="Shoaibi A."/>
            <person name="Cummings L.M."/>
            <person name="Florens L."/>
            <person name="Yates J.R."/>
            <person name="Raine J.D."/>
            <person name="Sinden R.E."/>
            <person name="Harris M.A."/>
            <person name="Cunningham D.A."/>
            <person name="Preiser P.R."/>
            <person name="Bergman L.W."/>
            <person name="Vaidya A.B."/>
            <person name="van Lin L.H."/>
            <person name="Janse C.J."/>
            <person name="Waters A.P."/>
            <person name="Smith H.O."/>
            <person name="White O.R."/>
            <person name="Salzberg S.L."/>
            <person name="Venter J.C."/>
            <person name="Fraser C.M."/>
            <person name="Hoffman S.L."/>
            <person name="Gardner M.J."/>
            <person name="Carucci D.J."/>
        </authorList>
    </citation>
    <scope>NUCLEOTIDE SEQUENCE [LARGE SCALE GENOMIC DNA]</scope>
    <source>
        <strain evidence="5 6">17XNL</strain>
    </source>
</reference>
<dbReference type="AlphaFoldDB" id="Q7RAS5"/>
<feature type="non-terminal residue" evidence="5">
    <location>
        <position position="1"/>
    </location>
</feature>
<accession>Q7RAS5</accession>
<evidence type="ECO:0000256" key="3">
    <source>
        <dbReference type="SAM" id="Coils"/>
    </source>
</evidence>
<dbReference type="InParanoid" id="Q7RAS5"/>
<comment type="similarity">
    <text evidence="1">Belongs to the prefoldin subunit beta family.</text>
</comment>
<keyword evidence="6" id="KW-1185">Reference proteome</keyword>
<dbReference type="PANTHER" id="PTHR21100:SF9">
    <property type="entry name" value="PREFOLDIN SUBUNIT 4"/>
    <property type="match status" value="1"/>
</dbReference>
<dbReference type="Gene3D" id="1.10.287.370">
    <property type="match status" value="1"/>
</dbReference>
<evidence type="ECO:0000313" key="6">
    <source>
        <dbReference type="Proteomes" id="UP000008553"/>
    </source>
</evidence>
<dbReference type="PaxDb" id="73239-Q7RAS5"/>
<gene>
    <name evidence="5" type="ORF">PY06424</name>
</gene>
<keyword evidence="4" id="KW-0472">Membrane</keyword>
<dbReference type="GO" id="GO:0051082">
    <property type="term" value="F:unfolded protein binding"/>
    <property type="evidence" value="ECO:0007669"/>
    <property type="project" value="InterPro"/>
</dbReference>
<dbReference type="InterPro" id="IPR002777">
    <property type="entry name" value="PFD_beta-like"/>
</dbReference>
<feature type="transmembrane region" description="Helical" evidence="4">
    <location>
        <begin position="12"/>
        <end position="38"/>
    </location>
</feature>
<evidence type="ECO:0000256" key="1">
    <source>
        <dbReference type="ARBA" id="ARBA00008045"/>
    </source>
</evidence>
<sequence length="173" mass="20343">KIIIGLNDKVLVISILLIYFFGQVLFLPLYIIFIILLYHYTYFKMADVKDSKYDLGLDMTKDDQKKIGKFTNLHYKQSLYQQKIKLMKEKISNIDSAIDEVSLVFDPNDVMLGIGDCFFSFDTEYVEESLEKSKNEEKVNLNKLECEYKNITDEKQKLKTELYAKFGNRIDLN</sequence>
<evidence type="ECO:0000313" key="5">
    <source>
        <dbReference type="EMBL" id="EAA18641.1"/>
    </source>
</evidence>
<evidence type="ECO:0000256" key="4">
    <source>
        <dbReference type="SAM" id="Phobius"/>
    </source>
</evidence>